<dbReference type="EMBL" id="JAMQBH010000001">
    <property type="protein sequence ID" value="MCM2512252.1"/>
    <property type="molecule type" value="Genomic_DNA"/>
</dbReference>
<sequence>MGIHRQQKKYRRTVVTAVAVGVIGIPSVAMACTDWPDGGQREDRATSVPSVGEDRWDGPGWYSRWRSQHEGDPSPVASGSPGPSASPSEDARKHHGGKPSQKPTKKKTTRPSSAAPSTTTAAPKPTTAAPKPSTATPAPSTTAPKPTTAAPEPTASAPKPTATASGAVARVVELVNAERAEAGCAPVTANSTLNAAAQRHSEDMASTGTMSHTGSDGSDPGERITRAGYAWSTYGENVAYGYSTPEQVMQGWMTSPGHKANILNCSFKEIGVGLSGTYWTQDFGTAR</sequence>
<dbReference type="RefSeq" id="WP_251097389.1">
    <property type="nucleotide sequence ID" value="NZ_JAMQBH010000001.1"/>
</dbReference>
<dbReference type="PANTHER" id="PTHR31157:SF1">
    <property type="entry name" value="SCP DOMAIN-CONTAINING PROTEIN"/>
    <property type="match status" value="1"/>
</dbReference>
<dbReference type="Proteomes" id="UP001523263">
    <property type="component" value="Unassembled WGS sequence"/>
</dbReference>
<feature type="compositionally biased region" description="Low complexity" evidence="1">
    <location>
        <begin position="73"/>
        <end position="88"/>
    </location>
</feature>
<dbReference type="CDD" id="cd05379">
    <property type="entry name" value="CAP_bacterial"/>
    <property type="match status" value="1"/>
</dbReference>
<gene>
    <name evidence="4" type="ORF">NC658_03130</name>
</gene>
<dbReference type="InterPro" id="IPR014044">
    <property type="entry name" value="CAP_dom"/>
</dbReference>
<dbReference type="Gene3D" id="3.40.33.10">
    <property type="entry name" value="CAP"/>
    <property type="match status" value="1"/>
</dbReference>
<feature type="chain" id="PRO_5046309964" evidence="2">
    <location>
        <begin position="32"/>
        <end position="287"/>
    </location>
</feature>
<feature type="compositionally biased region" description="Low complexity" evidence="1">
    <location>
        <begin position="110"/>
        <end position="164"/>
    </location>
</feature>
<feature type="region of interest" description="Disordered" evidence="1">
    <location>
        <begin position="34"/>
        <end position="164"/>
    </location>
</feature>
<dbReference type="InterPro" id="IPR035940">
    <property type="entry name" value="CAP_sf"/>
</dbReference>
<accession>A0ABT0VM32</accession>
<reference evidence="4 5" key="1">
    <citation type="submission" date="2022-06" db="EMBL/GenBank/DDBJ databases">
        <title>Whole genome sequence of Streptomyces griseoincarnatus RB7AG.</title>
        <authorList>
            <person name="Ray L."/>
            <person name="Behera S."/>
            <person name="Panda A.N."/>
        </authorList>
    </citation>
    <scope>NUCLEOTIDE SEQUENCE [LARGE SCALE GENOMIC DNA]</scope>
    <source>
        <strain evidence="4 5">RB7AG</strain>
    </source>
</reference>
<feature type="signal peptide" evidence="2">
    <location>
        <begin position="1"/>
        <end position="31"/>
    </location>
</feature>
<feature type="region of interest" description="Disordered" evidence="1">
    <location>
        <begin position="202"/>
        <end position="222"/>
    </location>
</feature>
<dbReference type="PROSITE" id="PS51257">
    <property type="entry name" value="PROKAR_LIPOPROTEIN"/>
    <property type="match status" value="1"/>
</dbReference>
<keyword evidence="2" id="KW-0732">Signal</keyword>
<feature type="compositionally biased region" description="Basic residues" evidence="1">
    <location>
        <begin position="93"/>
        <end position="109"/>
    </location>
</feature>
<evidence type="ECO:0000256" key="2">
    <source>
        <dbReference type="SAM" id="SignalP"/>
    </source>
</evidence>
<organism evidence="4 5">
    <name type="scientific">Streptomyces griseoincarnatus</name>
    <dbReference type="NCBI Taxonomy" id="29305"/>
    <lineage>
        <taxon>Bacteria</taxon>
        <taxon>Bacillati</taxon>
        <taxon>Actinomycetota</taxon>
        <taxon>Actinomycetes</taxon>
        <taxon>Kitasatosporales</taxon>
        <taxon>Streptomycetaceae</taxon>
        <taxon>Streptomyces</taxon>
        <taxon>Streptomyces griseoincarnatus group</taxon>
    </lineage>
</organism>
<name>A0ABT0VM32_STRGI</name>
<feature type="compositionally biased region" description="Polar residues" evidence="1">
    <location>
        <begin position="204"/>
        <end position="216"/>
    </location>
</feature>
<comment type="caution">
    <text evidence="4">The sequence shown here is derived from an EMBL/GenBank/DDBJ whole genome shotgun (WGS) entry which is preliminary data.</text>
</comment>
<protein>
    <submittedName>
        <fullName evidence="4">CAP domain-containing protein</fullName>
    </submittedName>
</protein>
<evidence type="ECO:0000256" key="1">
    <source>
        <dbReference type="SAM" id="MobiDB-lite"/>
    </source>
</evidence>
<evidence type="ECO:0000313" key="5">
    <source>
        <dbReference type="Proteomes" id="UP001523263"/>
    </source>
</evidence>
<dbReference type="SUPFAM" id="SSF55797">
    <property type="entry name" value="PR-1-like"/>
    <property type="match status" value="1"/>
</dbReference>
<feature type="domain" description="SCP" evidence="3">
    <location>
        <begin position="172"/>
        <end position="277"/>
    </location>
</feature>
<keyword evidence="5" id="KW-1185">Reference proteome</keyword>
<dbReference type="Pfam" id="PF00188">
    <property type="entry name" value="CAP"/>
    <property type="match status" value="1"/>
</dbReference>
<dbReference type="PANTHER" id="PTHR31157">
    <property type="entry name" value="SCP DOMAIN-CONTAINING PROTEIN"/>
    <property type="match status" value="1"/>
</dbReference>
<evidence type="ECO:0000313" key="4">
    <source>
        <dbReference type="EMBL" id="MCM2512252.1"/>
    </source>
</evidence>
<evidence type="ECO:0000259" key="3">
    <source>
        <dbReference type="Pfam" id="PF00188"/>
    </source>
</evidence>
<proteinExistence type="predicted"/>